<sequence>MNADEAESAVESGGFESSSSFSDKTVRRMFIRKVYLILMVQLLCTMGFIALFVLNEDVKMFVWRNSWIYWMSYALFIVFFIFLVCCEKIRRSYPTNVIMLALFTLCLSYMAGTISSTYDTKSVLIAFGICAGVCLGVTIFSIQTKFDFTTCGSVLFMCSLALFLFGFICIFTYNNILQTVYAGLGALLFSAFLAFDTQLIIGGKRYEISPEDYVFAALNLYIDMVYIFLFLLRLVGGSSNS</sequence>
<dbReference type="GeneID" id="102801921"/>
<reference evidence="8" key="1">
    <citation type="submission" date="2025-08" db="UniProtKB">
        <authorList>
            <consortium name="RefSeq"/>
        </authorList>
    </citation>
    <scope>IDENTIFICATION</scope>
    <source>
        <tissue evidence="8">Testes</tissue>
    </source>
</reference>
<dbReference type="PANTHER" id="PTHR23291:SF127">
    <property type="entry name" value="PROTEIN LIFEGUARD 1-LIKE"/>
    <property type="match status" value="1"/>
</dbReference>
<dbReference type="Pfam" id="PF01027">
    <property type="entry name" value="Bax1-I"/>
    <property type="match status" value="1"/>
</dbReference>
<dbReference type="CDD" id="cd10428">
    <property type="entry name" value="LFG_like"/>
    <property type="match status" value="1"/>
</dbReference>
<feature type="transmembrane region" description="Helical" evidence="5">
    <location>
        <begin position="179"/>
        <end position="201"/>
    </location>
</feature>
<comment type="subcellular location">
    <subcellularLocation>
        <location evidence="1">Membrane</location>
        <topology evidence="1">Multi-pass membrane protein</topology>
    </subcellularLocation>
</comment>
<comment type="similarity">
    <text evidence="5">Belongs to the BI1 family.</text>
</comment>
<accession>A0ABM0MVI3</accession>
<feature type="transmembrane region" description="Helical" evidence="5">
    <location>
        <begin position="213"/>
        <end position="235"/>
    </location>
</feature>
<evidence type="ECO:0000256" key="1">
    <source>
        <dbReference type="ARBA" id="ARBA00004141"/>
    </source>
</evidence>
<dbReference type="RefSeq" id="XP_006824024.1">
    <property type="nucleotide sequence ID" value="XM_006823961.1"/>
</dbReference>
<evidence type="ECO:0000256" key="2">
    <source>
        <dbReference type="ARBA" id="ARBA00022692"/>
    </source>
</evidence>
<feature type="transmembrane region" description="Helical" evidence="5">
    <location>
        <begin position="154"/>
        <end position="173"/>
    </location>
</feature>
<keyword evidence="7" id="KW-1185">Reference proteome</keyword>
<protein>
    <submittedName>
        <fullName evidence="8">Protein lifeguard 1-like</fullName>
    </submittedName>
</protein>
<organism evidence="7 8">
    <name type="scientific">Saccoglossus kowalevskii</name>
    <name type="common">Acorn worm</name>
    <dbReference type="NCBI Taxonomy" id="10224"/>
    <lineage>
        <taxon>Eukaryota</taxon>
        <taxon>Metazoa</taxon>
        <taxon>Hemichordata</taxon>
        <taxon>Enteropneusta</taxon>
        <taxon>Harrimaniidae</taxon>
        <taxon>Saccoglossus</taxon>
    </lineage>
</organism>
<feature type="transmembrane region" description="Helical" evidence="5">
    <location>
        <begin position="124"/>
        <end position="142"/>
    </location>
</feature>
<dbReference type="PANTHER" id="PTHR23291">
    <property type="entry name" value="BAX INHIBITOR-RELATED"/>
    <property type="match status" value="1"/>
</dbReference>
<evidence type="ECO:0000313" key="7">
    <source>
        <dbReference type="Proteomes" id="UP000694865"/>
    </source>
</evidence>
<evidence type="ECO:0000256" key="6">
    <source>
        <dbReference type="SAM" id="MobiDB-lite"/>
    </source>
</evidence>
<feature type="transmembrane region" description="Helical" evidence="5">
    <location>
        <begin position="97"/>
        <end position="118"/>
    </location>
</feature>
<keyword evidence="4 5" id="KW-0472">Membrane</keyword>
<feature type="transmembrane region" description="Helical" evidence="5">
    <location>
        <begin position="34"/>
        <end position="55"/>
    </location>
</feature>
<feature type="compositionally biased region" description="Low complexity" evidence="6">
    <location>
        <begin position="9"/>
        <end position="20"/>
    </location>
</feature>
<dbReference type="InterPro" id="IPR006214">
    <property type="entry name" value="Bax_inhibitor_1-related"/>
</dbReference>
<keyword evidence="2 5" id="KW-0812">Transmembrane</keyword>
<evidence type="ECO:0000313" key="8">
    <source>
        <dbReference type="RefSeq" id="XP_006824024.1"/>
    </source>
</evidence>
<dbReference type="Proteomes" id="UP000694865">
    <property type="component" value="Unplaced"/>
</dbReference>
<feature type="region of interest" description="Disordered" evidence="6">
    <location>
        <begin position="1"/>
        <end position="20"/>
    </location>
</feature>
<evidence type="ECO:0000256" key="4">
    <source>
        <dbReference type="ARBA" id="ARBA00023136"/>
    </source>
</evidence>
<evidence type="ECO:0000256" key="5">
    <source>
        <dbReference type="RuleBase" id="RU004379"/>
    </source>
</evidence>
<feature type="transmembrane region" description="Helical" evidence="5">
    <location>
        <begin position="67"/>
        <end position="85"/>
    </location>
</feature>
<evidence type="ECO:0000256" key="3">
    <source>
        <dbReference type="ARBA" id="ARBA00022989"/>
    </source>
</evidence>
<keyword evidence="3 5" id="KW-1133">Transmembrane helix</keyword>
<gene>
    <name evidence="8" type="primary">LOC102801921</name>
</gene>
<name>A0ABM0MVI3_SACKO</name>
<proteinExistence type="inferred from homology"/>